<dbReference type="Proteomes" id="UP001454036">
    <property type="component" value="Unassembled WGS sequence"/>
</dbReference>
<dbReference type="Pfam" id="PF07727">
    <property type="entry name" value="RVT_2"/>
    <property type="match status" value="1"/>
</dbReference>
<dbReference type="EMBL" id="BAABME010018707">
    <property type="protein sequence ID" value="GAA0154750.1"/>
    <property type="molecule type" value="Genomic_DNA"/>
</dbReference>
<keyword evidence="2" id="KW-0472">Membrane</keyword>
<evidence type="ECO:0000259" key="1">
    <source>
        <dbReference type="Pfam" id="PF07727"/>
    </source>
</evidence>
<comment type="caution">
    <text evidence="2">The sequence shown here is derived from an EMBL/GenBank/DDBJ whole genome shotgun (WGS) entry which is preliminary data.</text>
</comment>
<dbReference type="InterPro" id="IPR013103">
    <property type="entry name" value="RVT_2"/>
</dbReference>
<evidence type="ECO:0000313" key="3">
    <source>
        <dbReference type="Proteomes" id="UP001454036"/>
    </source>
</evidence>
<name>A0AAV3PSN2_LITER</name>
<gene>
    <name evidence="2" type="ORF">LIER_37958</name>
</gene>
<sequence length="102" mass="11620">MGHCKSTPKVKPIGCKWVYKVKCKPDGSVDKYKARLVAKGFNQIEGIDYFDSFSHVTKTITVRLVLALAAAKSWSLFQLDINNAVLHDYLEEYIYMKLPDGY</sequence>
<keyword evidence="2" id="KW-0675">Receptor</keyword>
<dbReference type="AlphaFoldDB" id="A0AAV3PSN2"/>
<protein>
    <submittedName>
        <fullName evidence="2">Transmembrane signal receptor</fullName>
    </submittedName>
</protein>
<reference evidence="2 3" key="1">
    <citation type="submission" date="2024-01" db="EMBL/GenBank/DDBJ databases">
        <title>The complete chloroplast genome sequence of Lithospermum erythrorhizon: insights into the phylogenetic relationship among Boraginaceae species and the maternal lineages of purple gromwells.</title>
        <authorList>
            <person name="Okada T."/>
            <person name="Watanabe K."/>
        </authorList>
    </citation>
    <scope>NUCLEOTIDE SEQUENCE [LARGE SCALE GENOMIC DNA]</scope>
</reference>
<keyword evidence="2" id="KW-0812">Transmembrane</keyword>
<keyword evidence="3" id="KW-1185">Reference proteome</keyword>
<feature type="domain" description="Reverse transcriptase Ty1/copia-type" evidence="1">
    <location>
        <begin position="9"/>
        <end position="102"/>
    </location>
</feature>
<proteinExistence type="predicted"/>
<accession>A0AAV3PSN2</accession>
<organism evidence="2 3">
    <name type="scientific">Lithospermum erythrorhizon</name>
    <name type="common">Purple gromwell</name>
    <name type="synonym">Lithospermum officinale var. erythrorhizon</name>
    <dbReference type="NCBI Taxonomy" id="34254"/>
    <lineage>
        <taxon>Eukaryota</taxon>
        <taxon>Viridiplantae</taxon>
        <taxon>Streptophyta</taxon>
        <taxon>Embryophyta</taxon>
        <taxon>Tracheophyta</taxon>
        <taxon>Spermatophyta</taxon>
        <taxon>Magnoliopsida</taxon>
        <taxon>eudicotyledons</taxon>
        <taxon>Gunneridae</taxon>
        <taxon>Pentapetalae</taxon>
        <taxon>asterids</taxon>
        <taxon>lamiids</taxon>
        <taxon>Boraginales</taxon>
        <taxon>Boraginaceae</taxon>
        <taxon>Boraginoideae</taxon>
        <taxon>Lithospermeae</taxon>
        <taxon>Lithospermum</taxon>
    </lineage>
</organism>
<evidence type="ECO:0000313" key="2">
    <source>
        <dbReference type="EMBL" id="GAA0154750.1"/>
    </source>
</evidence>